<keyword evidence="5" id="KW-1185">Reference proteome</keyword>
<keyword evidence="1" id="KW-0732">Signal</keyword>
<dbReference type="Proteomes" id="UP000231912">
    <property type="component" value="Unassembled WGS sequence"/>
</dbReference>
<feature type="chain" id="PRO_5043159201" evidence="1">
    <location>
        <begin position="29"/>
        <end position="92"/>
    </location>
</feature>
<evidence type="ECO:0000313" key="4">
    <source>
        <dbReference type="Proteomes" id="UP000231912"/>
    </source>
</evidence>
<dbReference type="NCBIfam" id="TIGR04454">
    <property type="entry name" value="Lepto_4Cys"/>
    <property type="match status" value="1"/>
</dbReference>
<feature type="signal peptide" evidence="1">
    <location>
        <begin position="1"/>
        <end position="28"/>
    </location>
</feature>
<name>A0A2M9ZBZ5_9LEPT</name>
<organism evidence="3 4">
    <name type="scientific">Leptospira wolffii</name>
    <dbReference type="NCBI Taxonomy" id="409998"/>
    <lineage>
        <taxon>Bacteria</taxon>
        <taxon>Pseudomonadati</taxon>
        <taxon>Spirochaetota</taxon>
        <taxon>Spirochaetia</taxon>
        <taxon>Leptospirales</taxon>
        <taxon>Leptospiraceae</taxon>
        <taxon>Leptospira</taxon>
    </lineage>
</organism>
<evidence type="ECO:0000313" key="5">
    <source>
        <dbReference type="Proteomes" id="UP001580391"/>
    </source>
</evidence>
<dbReference type="EMBL" id="NPDT01000003">
    <property type="protein sequence ID" value="PJZ65928.1"/>
    <property type="molecule type" value="Genomic_DNA"/>
</dbReference>
<protein>
    <submittedName>
        <fullName evidence="3">TIGR04454 family lipoprotein</fullName>
    </submittedName>
</protein>
<gene>
    <name evidence="2" type="ORF">ACE5IX_11085</name>
    <name evidence="3" type="ORF">CH371_10375</name>
</gene>
<dbReference type="RefSeq" id="WP_016545459.1">
    <property type="nucleotide sequence ID" value="NZ_JBHILI010000006.1"/>
</dbReference>
<evidence type="ECO:0000313" key="3">
    <source>
        <dbReference type="EMBL" id="PJZ65928.1"/>
    </source>
</evidence>
<reference evidence="2 5" key="2">
    <citation type="submission" date="2024-09" db="EMBL/GenBank/DDBJ databases">
        <title>Taxonomic and Genotyping Characterization of Leptospira Strains isolated from Multiple Sources in Colombia highlights the importance of intermediate species.</title>
        <authorList>
            <person name="Torres Higuera L."/>
            <person name="Rojas Tapias D."/>
            <person name="Jimenez Velasquez S."/>
            <person name="Renjifo Ibanez C."/>
        </authorList>
    </citation>
    <scope>NUCLEOTIDE SEQUENCE [LARGE SCALE GENOMIC DNA]</scope>
    <source>
        <strain evidence="2 5">Lep080</strain>
    </source>
</reference>
<dbReference type="InterPro" id="IPR031028">
    <property type="entry name" value="Lepto_4Cys"/>
</dbReference>
<dbReference type="Proteomes" id="UP001580391">
    <property type="component" value="Unassembled WGS sequence"/>
</dbReference>
<evidence type="ECO:0000256" key="1">
    <source>
        <dbReference type="SAM" id="SignalP"/>
    </source>
</evidence>
<accession>A0A2M9ZBZ5</accession>
<comment type="caution">
    <text evidence="3">The sequence shown here is derived from an EMBL/GenBank/DDBJ whole genome shotgun (WGS) entry which is preliminary data.</text>
</comment>
<dbReference type="EMBL" id="JBHILJ010000005">
    <property type="protein sequence ID" value="MFB5737056.1"/>
    <property type="molecule type" value="Genomic_DNA"/>
</dbReference>
<evidence type="ECO:0000313" key="2">
    <source>
        <dbReference type="EMBL" id="MFB5737056.1"/>
    </source>
</evidence>
<reference evidence="3 4" key="1">
    <citation type="submission" date="2017-07" db="EMBL/GenBank/DDBJ databases">
        <title>Leptospira spp. isolated from tropical soils.</title>
        <authorList>
            <person name="Thibeaux R."/>
            <person name="Iraola G."/>
            <person name="Ferres I."/>
            <person name="Bierque E."/>
            <person name="Girault D."/>
            <person name="Soupe-Gilbert M.-E."/>
            <person name="Picardeau M."/>
            <person name="Goarant C."/>
        </authorList>
    </citation>
    <scope>NUCLEOTIDE SEQUENCE [LARGE SCALE GENOMIC DNA]</scope>
    <source>
        <strain evidence="3 4">FH2-C-A2</strain>
    </source>
</reference>
<dbReference type="AlphaFoldDB" id="A0A2M9ZBZ5"/>
<keyword evidence="3" id="KW-0449">Lipoprotein</keyword>
<proteinExistence type="predicted"/>
<sequence>MKKTYSLILAILLLSLAISCGGAKVSQAECEPVVGDLIKNLTATQTPDQLEKFQAVQAQMTTQLLKECMTGKYDLTCLRSAKTITALGTCKK</sequence>
<dbReference type="PROSITE" id="PS51257">
    <property type="entry name" value="PROKAR_LIPOPROTEIN"/>
    <property type="match status" value="1"/>
</dbReference>